<evidence type="ECO:0000256" key="4">
    <source>
        <dbReference type="ARBA" id="ARBA00010662"/>
    </source>
</evidence>
<dbReference type="NCBIfam" id="TIGR01198">
    <property type="entry name" value="pgl"/>
    <property type="match status" value="1"/>
</dbReference>
<evidence type="ECO:0000256" key="5">
    <source>
        <dbReference type="ARBA" id="ARBA00013198"/>
    </source>
</evidence>
<comment type="similarity">
    <text evidence="4 7">Belongs to the glucosamine/galactosamine-6-phosphate isomerase family. 6-phosphogluconolactonase subfamily.</text>
</comment>
<keyword evidence="7 9" id="KW-0378">Hydrolase</keyword>
<dbReference type="InterPro" id="IPR006148">
    <property type="entry name" value="Glc/Gal-6P_isomerase"/>
</dbReference>
<dbReference type="Gene3D" id="3.40.50.1360">
    <property type="match status" value="1"/>
</dbReference>
<dbReference type="RefSeq" id="WP_264074191.1">
    <property type="nucleotide sequence ID" value="NZ_CP076676.1"/>
</dbReference>
<dbReference type="PANTHER" id="PTHR11054">
    <property type="entry name" value="6-PHOSPHOGLUCONOLACTONASE"/>
    <property type="match status" value="1"/>
</dbReference>
<accession>A0AAX3DUZ4</accession>
<dbReference type="InterPro" id="IPR005900">
    <property type="entry name" value="6-phosphogluconolactonase_DevB"/>
</dbReference>
<comment type="pathway">
    <text evidence="3 7">Carbohydrate degradation; pentose phosphate pathway; D-ribulose 5-phosphate from D-glucose 6-phosphate (oxidative stage): step 2/3.</text>
</comment>
<comment type="function">
    <text evidence="2 7">Hydrolysis of 6-phosphogluconolactone to 6-phosphogluconate.</text>
</comment>
<evidence type="ECO:0000259" key="8">
    <source>
        <dbReference type="Pfam" id="PF01182"/>
    </source>
</evidence>
<comment type="catalytic activity">
    <reaction evidence="1 7">
        <text>6-phospho-D-glucono-1,5-lactone + H2O = 6-phospho-D-gluconate + H(+)</text>
        <dbReference type="Rhea" id="RHEA:12556"/>
        <dbReference type="ChEBI" id="CHEBI:15377"/>
        <dbReference type="ChEBI" id="CHEBI:15378"/>
        <dbReference type="ChEBI" id="CHEBI:57955"/>
        <dbReference type="ChEBI" id="CHEBI:58759"/>
        <dbReference type="EC" id="3.1.1.31"/>
    </reaction>
</comment>
<evidence type="ECO:0000256" key="2">
    <source>
        <dbReference type="ARBA" id="ARBA00002681"/>
    </source>
</evidence>
<feature type="domain" description="Glucosamine/galactosamine-6-phosphate isomerase" evidence="8">
    <location>
        <begin position="14"/>
        <end position="232"/>
    </location>
</feature>
<dbReference type="EC" id="3.1.1.31" evidence="5 7"/>
<proteinExistence type="inferred from homology"/>
<protein>
    <recommendedName>
        <fullName evidence="6 7">6-phosphogluconolactonase</fullName>
        <shortName evidence="7">6PGL</shortName>
        <ecNumber evidence="5 7">3.1.1.31</ecNumber>
    </recommendedName>
</protein>
<dbReference type="Pfam" id="PF01182">
    <property type="entry name" value="Glucosamine_iso"/>
    <property type="match status" value="1"/>
</dbReference>
<evidence type="ECO:0000256" key="1">
    <source>
        <dbReference type="ARBA" id="ARBA00000832"/>
    </source>
</evidence>
<dbReference type="GO" id="GO:0006098">
    <property type="term" value="P:pentose-phosphate shunt"/>
    <property type="evidence" value="ECO:0007669"/>
    <property type="project" value="InterPro"/>
</dbReference>
<evidence type="ECO:0000256" key="3">
    <source>
        <dbReference type="ARBA" id="ARBA00004961"/>
    </source>
</evidence>
<sequence length="246" mass="26673">MRGTDYHLVVASDADAQARLAAQRLIARIDLNHERPAICLTGGSGPQKMFELLAGEFESRIPWQRVHWFISDERFVPESDPLSNIRAAKRAFLDGRAPPQNVHAIPTDAATPDEAARRYEADLKAFYGSDVLAQGRPLFDLVLGGVGPDGHTASLFPGRPQLAIQDRWVAGVDTAPVEPLVPRITLTLPALACCAEMLFLVHGAAKRDILARVFAGEDLPSARARSQGETVWLVTQDALPENAGVA</sequence>
<dbReference type="SUPFAM" id="SSF100950">
    <property type="entry name" value="NagB/RpiA/CoA transferase-like"/>
    <property type="match status" value="1"/>
</dbReference>
<dbReference type="PANTHER" id="PTHR11054:SF0">
    <property type="entry name" value="6-PHOSPHOGLUCONOLACTONASE"/>
    <property type="match status" value="1"/>
</dbReference>
<dbReference type="InterPro" id="IPR037171">
    <property type="entry name" value="NagB/RpiA_transferase-like"/>
</dbReference>
<dbReference type="Proteomes" id="UP001163166">
    <property type="component" value="Chromosome"/>
</dbReference>
<dbReference type="GO" id="GO:0017057">
    <property type="term" value="F:6-phosphogluconolactonase activity"/>
    <property type="evidence" value="ECO:0007669"/>
    <property type="project" value="UniProtKB-UniRule"/>
</dbReference>
<organism evidence="9 10">
    <name type="scientific">Rhodopseudomonas palustris</name>
    <dbReference type="NCBI Taxonomy" id="1076"/>
    <lineage>
        <taxon>Bacteria</taxon>
        <taxon>Pseudomonadati</taxon>
        <taxon>Pseudomonadota</taxon>
        <taxon>Alphaproteobacteria</taxon>
        <taxon>Hyphomicrobiales</taxon>
        <taxon>Nitrobacteraceae</taxon>
        <taxon>Rhodopseudomonas</taxon>
    </lineage>
</organism>
<dbReference type="EMBL" id="CP076676">
    <property type="protein sequence ID" value="UYO38649.1"/>
    <property type="molecule type" value="Genomic_DNA"/>
</dbReference>
<dbReference type="CDD" id="cd01400">
    <property type="entry name" value="6PGL"/>
    <property type="match status" value="1"/>
</dbReference>
<reference evidence="9" key="1">
    <citation type="journal article" date="2022" name="Biol. Control">
        <title>In silico genomic analysis of Rhodopseudomonas palustris strains revealed potential biocontrol agents and crop yield enhancers.</title>
        <authorList>
            <person name="Surachat K."/>
            <person name="Kantachote D."/>
            <person name="Deachamag P."/>
            <person name="Wonglapsuwan M."/>
        </authorList>
    </citation>
    <scope>NUCLEOTIDE SEQUENCE</scope>
    <source>
        <strain evidence="9">TLS06</strain>
    </source>
</reference>
<evidence type="ECO:0000313" key="9">
    <source>
        <dbReference type="EMBL" id="UYO38649.1"/>
    </source>
</evidence>
<evidence type="ECO:0000313" key="10">
    <source>
        <dbReference type="Proteomes" id="UP001163166"/>
    </source>
</evidence>
<dbReference type="GO" id="GO:0005975">
    <property type="term" value="P:carbohydrate metabolic process"/>
    <property type="evidence" value="ECO:0007669"/>
    <property type="project" value="UniProtKB-UniRule"/>
</dbReference>
<gene>
    <name evidence="7 9" type="primary">pgl</name>
    <name evidence="9" type="ORF">KQX62_18285</name>
</gene>
<evidence type="ECO:0000256" key="7">
    <source>
        <dbReference type="RuleBase" id="RU365095"/>
    </source>
</evidence>
<name>A0AAX3DUZ4_RHOPL</name>
<evidence type="ECO:0000256" key="6">
    <source>
        <dbReference type="ARBA" id="ARBA00020337"/>
    </source>
</evidence>
<dbReference type="AlphaFoldDB" id="A0AAX3DUZ4"/>
<dbReference type="InterPro" id="IPR039104">
    <property type="entry name" value="6PGL"/>
</dbReference>